<reference evidence="2" key="3">
    <citation type="submission" date="2025-09" db="UniProtKB">
        <authorList>
            <consortium name="Ensembl"/>
        </authorList>
    </citation>
    <scope>IDENTIFICATION</scope>
</reference>
<dbReference type="Ensembl" id="ENSCSAVT00000013055.1">
    <property type="protein sequence ID" value="ENSCSAVP00000012906.1"/>
    <property type="gene ID" value="ENSCSAVG00000007580.1"/>
</dbReference>
<name>H2Z5P4_CIOSA</name>
<reference evidence="3" key="1">
    <citation type="submission" date="2003-08" db="EMBL/GenBank/DDBJ databases">
        <authorList>
            <person name="Birren B."/>
            <person name="Nusbaum C."/>
            <person name="Abebe A."/>
            <person name="Abouelleil A."/>
            <person name="Adekoya E."/>
            <person name="Ait-zahra M."/>
            <person name="Allen N."/>
            <person name="Allen T."/>
            <person name="An P."/>
            <person name="Anderson M."/>
            <person name="Anderson S."/>
            <person name="Arachchi H."/>
            <person name="Armbruster J."/>
            <person name="Bachantsang P."/>
            <person name="Baldwin J."/>
            <person name="Barry A."/>
            <person name="Bayul T."/>
            <person name="Blitshsteyn B."/>
            <person name="Bloom T."/>
            <person name="Blye J."/>
            <person name="Boguslavskiy L."/>
            <person name="Borowsky M."/>
            <person name="Boukhgalter B."/>
            <person name="Brunache A."/>
            <person name="Butler J."/>
            <person name="Calixte N."/>
            <person name="Calvo S."/>
            <person name="Camarata J."/>
            <person name="Campo K."/>
            <person name="Chang J."/>
            <person name="Cheshatsang Y."/>
            <person name="Citroen M."/>
            <person name="Collymore A."/>
            <person name="Considine T."/>
            <person name="Cook A."/>
            <person name="Cooke P."/>
            <person name="Corum B."/>
            <person name="Cuomo C."/>
            <person name="David R."/>
            <person name="Dawoe T."/>
            <person name="Degray S."/>
            <person name="Dodge S."/>
            <person name="Dooley K."/>
            <person name="Dorje P."/>
            <person name="Dorjee K."/>
            <person name="Dorris L."/>
            <person name="Duffey N."/>
            <person name="Dupes A."/>
            <person name="Elkins T."/>
            <person name="Engels R."/>
            <person name="Erickson J."/>
            <person name="Farina A."/>
            <person name="Faro S."/>
            <person name="Ferreira P."/>
            <person name="Fischer H."/>
            <person name="Fitzgerald M."/>
            <person name="Foley K."/>
            <person name="Gage D."/>
            <person name="Galagan J."/>
            <person name="Gearin G."/>
            <person name="Gnerre S."/>
            <person name="Gnirke A."/>
            <person name="Goyette A."/>
            <person name="Graham J."/>
            <person name="Grandbois E."/>
            <person name="Gyaltsen K."/>
            <person name="Hafez N."/>
            <person name="Hagopian D."/>
            <person name="Hagos B."/>
            <person name="Hall J."/>
            <person name="Hatcher B."/>
            <person name="Heller A."/>
            <person name="Higgins H."/>
            <person name="Honan T."/>
            <person name="Horn A."/>
            <person name="Houde N."/>
            <person name="Hughes L."/>
            <person name="Hulme W."/>
            <person name="Husby E."/>
            <person name="Iliev I."/>
            <person name="Jaffe D."/>
            <person name="Jones C."/>
            <person name="Kamal M."/>
            <person name="Kamat A."/>
            <person name="Kamvysselis M."/>
            <person name="Karlsson E."/>
            <person name="Kells C."/>
            <person name="Kieu A."/>
            <person name="Kisner P."/>
            <person name="Kodira C."/>
            <person name="Kulbokas E."/>
            <person name="Labutti K."/>
            <person name="Lama D."/>
            <person name="Landers T."/>
            <person name="Leger J."/>
            <person name="Levine S."/>
            <person name="Lewis D."/>
            <person name="Lewis T."/>
            <person name="Lindblad-toh K."/>
            <person name="Liu X."/>
            <person name="Lokyitsang T."/>
            <person name="Lokyitsang Y."/>
            <person name="Lucien O."/>
            <person name="Lui A."/>
            <person name="Ma L.J."/>
            <person name="Mabbitt R."/>
            <person name="Macdonald J."/>
            <person name="Maclean C."/>
            <person name="Major J."/>
            <person name="Manning J."/>
            <person name="Marabella R."/>
            <person name="Maru K."/>
            <person name="Matthews C."/>
            <person name="Mauceli E."/>
            <person name="Mccarthy M."/>
            <person name="Mcdonough S."/>
            <person name="Mcghee T."/>
            <person name="Meldrim J."/>
            <person name="Meneus L."/>
            <person name="Mesirov J."/>
            <person name="Mihalev A."/>
            <person name="Mihova T."/>
            <person name="Mikkelsen T."/>
            <person name="Mlenga V."/>
            <person name="Moru K."/>
            <person name="Mozes J."/>
            <person name="Mulrain L."/>
            <person name="Munson G."/>
            <person name="Naylor J."/>
            <person name="Newes C."/>
            <person name="Nguyen C."/>
            <person name="Nguyen N."/>
            <person name="Nguyen T."/>
            <person name="Nicol R."/>
            <person name="Nielsen C."/>
            <person name="Nizzari M."/>
            <person name="Norbu C."/>
            <person name="Norbu N."/>
            <person name="O'donnell P."/>
            <person name="Okoawo O."/>
            <person name="O'leary S."/>
            <person name="Omotosho B."/>
            <person name="O'neill K."/>
            <person name="Osman S."/>
            <person name="Parker S."/>
            <person name="Perrin D."/>
            <person name="Phunkhang P."/>
            <person name="Piqani B."/>
            <person name="Purcell S."/>
            <person name="Rachupka T."/>
            <person name="Ramasamy U."/>
            <person name="Rameau R."/>
            <person name="Ray V."/>
            <person name="Raymond C."/>
            <person name="Retta R."/>
            <person name="Richardson S."/>
            <person name="Rise C."/>
            <person name="Rodriguez J."/>
            <person name="Rogers J."/>
            <person name="Rogov P."/>
            <person name="Rutman M."/>
            <person name="Schupbach R."/>
            <person name="Seaman C."/>
            <person name="Settipalli S."/>
            <person name="Sharpe T."/>
            <person name="Sheridan J."/>
            <person name="Sherpa N."/>
            <person name="Shi J."/>
            <person name="Smirnov S."/>
            <person name="Smith C."/>
            <person name="Sougnez C."/>
            <person name="Spencer B."/>
            <person name="Stalker J."/>
            <person name="Stange-thomann N."/>
            <person name="Stavropoulos S."/>
            <person name="Stetson K."/>
            <person name="Stone C."/>
            <person name="Stone S."/>
            <person name="Stubbs M."/>
            <person name="Talamas J."/>
            <person name="Tchuinga P."/>
            <person name="Tenzing P."/>
            <person name="Tesfaye S."/>
            <person name="Theodore J."/>
            <person name="Thoulutsang Y."/>
            <person name="Topham K."/>
            <person name="Towey S."/>
            <person name="Tsamla T."/>
            <person name="Tsomo N."/>
            <person name="Vallee D."/>
            <person name="Vassiliev H."/>
            <person name="Venkataraman V."/>
            <person name="Vinson J."/>
            <person name="Vo A."/>
            <person name="Wade C."/>
            <person name="Wang S."/>
            <person name="Wangchuk T."/>
            <person name="Wangdi T."/>
            <person name="Whittaker C."/>
            <person name="Wilkinson J."/>
            <person name="Wu Y."/>
            <person name="Wyman D."/>
            <person name="Yadav S."/>
            <person name="Yang S."/>
            <person name="Yang X."/>
            <person name="Yeager S."/>
            <person name="Yee E."/>
            <person name="Young G."/>
            <person name="Zainoun J."/>
            <person name="Zembeck L."/>
            <person name="Zimmer A."/>
            <person name="Zody M."/>
            <person name="Lander E."/>
        </authorList>
    </citation>
    <scope>NUCLEOTIDE SEQUENCE [LARGE SCALE GENOMIC DNA]</scope>
</reference>
<keyword evidence="3" id="KW-1185">Reference proteome</keyword>
<sequence length="60" mass="6446">MPDLPTVIPASPLLAGVLPMFVTIGSRSIAMIDISVDPLQYAPRLVIVPHKPTKPSIWSP</sequence>
<keyword evidence="1" id="KW-1133">Transmembrane helix</keyword>
<dbReference type="Proteomes" id="UP000007875">
    <property type="component" value="Unassembled WGS sequence"/>
</dbReference>
<evidence type="ECO:0000256" key="1">
    <source>
        <dbReference type="SAM" id="Phobius"/>
    </source>
</evidence>
<evidence type="ECO:0000313" key="3">
    <source>
        <dbReference type="Proteomes" id="UP000007875"/>
    </source>
</evidence>
<keyword evidence="1" id="KW-0812">Transmembrane</keyword>
<dbReference type="AlphaFoldDB" id="H2Z5P4"/>
<organism evidence="2 3">
    <name type="scientific">Ciona savignyi</name>
    <name type="common">Pacific transparent sea squirt</name>
    <dbReference type="NCBI Taxonomy" id="51511"/>
    <lineage>
        <taxon>Eukaryota</taxon>
        <taxon>Metazoa</taxon>
        <taxon>Chordata</taxon>
        <taxon>Tunicata</taxon>
        <taxon>Ascidiacea</taxon>
        <taxon>Phlebobranchia</taxon>
        <taxon>Cionidae</taxon>
        <taxon>Ciona</taxon>
    </lineage>
</organism>
<proteinExistence type="predicted"/>
<dbReference type="HOGENOM" id="CLU_2941034_0_0_1"/>
<keyword evidence="1" id="KW-0472">Membrane</keyword>
<protein>
    <submittedName>
        <fullName evidence="2">Uncharacterized protein</fullName>
    </submittedName>
</protein>
<reference evidence="2" key="2">
    <citation type="submission" date="2025-08" db="UniProtKB">
        <authorList>
            <consortium name="Ensembl"/>
        </authorList>
    </citation>
    <scope>IDENTIFICATION</scope>
</reference>
<accession>H2Z5P4</accession>
<dbReference type="GeneTree" id="ENSGT00940000155888"/>
<feature type="transmembrane region" description="Helical" evidence="1">
    <location>
        <begin position="6"/>
        <end position="25"/>
    </location>
</feature>
<evidence type="ECO:0000313" key="2">
    <source>
        <dbReference type="Ensembl" id="ENSCSAVP00000012906.1"/>
    </source>
</evidence>